<keyword evidence="4 5" id="KW-0472">Membrane</keyword>
<name>J8D235_BACCE</name>
<dbReference type="InterPro" id="IPR007829">
    <property type="entry name" value="TM2"/>
</dbReference>
<dbReference type="InterPro" id="IPR050932">
    <property type="entry name" value="TM2D1-3-like"/>
</dbReference>
<protein>
    <recommendedName>
        <fullName evidence="6">TM2 domain-containing protein</fullName>
    </recommendedName>
</protein>
<dbReference type="PANTHER" id="PTHR21016:SF25">
    <property type="entry name" value="TM2 DOMAIN-CONTAINING PROTEIN DDB_G0277895-RELATED"/>
    <property type="match status" value="1"/>
</dbReference>
<accession>J8D235</accession>
<feature type="domain" description="TM2" evidence="6">
    <location>
        <begin position="25"/>
        <end position="74"/>
    </location>
</feature>
<dbReference type="Pfam" id="PF05154">
    <property type="entry name" value="TM2"/>
    <property type="match status" value="1"/>
</dbReference>
<dbReference type="HOGENOM" id="CLU_081297_9_0_9"/>
<reference evidence="7 8" key="1">
    <citation type="submission" date="2012-04" db="EMBL/GenBank/DDBJ databases">
        <title>The Genome Sequence of Bacillus cereus HuA4-10.</title>
        <authorList>
            <consortium name="The Broad Institute Genome Sequencing Platform"/>
            <consortium name="The Broad Institute Genome Sequencing Center for Infectious Disease"/>
            <person name="Feldgarden M."/>
            <person name="Van der Auwera G.A."/>
            <person name="Mahillon J."/>
            <person name="Duprez V."/>
            <person name="Timmery S."/>
            <person name="Mattelet C."/>
            <person name="Dierick K."/>
            <person name="Sun M."/>
            <person name="Yu Z."/>
            <person name="Zhu L."/>
            <person name="Hu X."/>
            <person name="Shank E.B."/>
            <person name="Swiecicka I."/>
            <person name="Hansen B.M."/>
            <person name="Andrup L."/>
            <person name="Young S.K."/>
            <person name="Zeng Q."/>
            <person name="Gargeya S."/>
            <person name="Fitzgerald M."/>
            <person name="Haas B."/>
            <person name="Abouelleil A."/>
            <person name="Alvarado L."/>
            <person name="Arachchi H.M."/>
            <person name="Berlin A."/>
            <person name="Chapman S.B."/>
            <person name="Goldberg J."/>
            <person name="Griggs A."/>
            <person name="Gujja S."/>
            <person name="Hansen M."/>
            <person name="Howarth C."/>
            <person name="Imamovic A."/>
            <person name="Larimer J."/>
            <person name="McCowen C."/>
            <person name="Montmayeur A."/>
            <person name="Murphy C."/>
            <person name="Neiman D."/>
            <person name="Pearson M."/>
            <person name="Priest M."/>
            <person name="Roberts A."/>
            <person name="Saif S."/>
            <person name="Shea T."/>
            <person name="Sisk P."/>
            <person name="Sykes S."/>
            <person name="Wortman J."/>
            <person name="Nusbaum C."/>
            <person name="Birren B."/>
        </authorList>
    </citation>
    <scope>NUCLEOTIDE SEQUENCE [LARGE SCALE GENOMIC DNA]</scope>
    <source>
        <strain evidence="7 8">HuA4-10</strain>
    </source>
</reference>
<evidence type="ECO:0000256" key="2">
    <source>
        <dbReference type="ARBA" id="ARBA00022692"/>
    </source>
</evidence>
<dbReference type="PANTHER" id="PTHR21016">
    <property type="entry name" value="BETA-AMYLOID BINDING PROTEIN-RELATED"/>
    <property type="match status" value="1"/>
</dbReference>
<comment type="subcellular location">
    <subcellularLocation>
        <location evidence="1">Membrane</location>
        <topology evidence="1">Multi-pass membrane protein</topology>
    </subcellularLocation>
</comment>
<keyword evidence="2 5" id="KW-0812">Transmembrane</keyword>
<proteinExistence type="predicted"/>
<dbReference type="GO" id="GO:0016020">
    <property type="term" value="C:membrane"/>
    <property type="evidence" value="ECO:0007669"/>
    <property type="project" value="UniProtKB-SubCell"/>
</dbReference>
<evidence type="ECO:0000259" key="6">
    <source>
        <dbReference type="Pfam" id="PF05154"/>
    </source>
</evidence>
<feature type="transmembrane region" description="Helical" evidence="5">
    <location>
        <begin position="54"/>
        <end position="76"/>
    </location>
</feature>
<feature type="transmembrane region" description="Helical" evidence="5">
    <location>
        <begin position="30"/>
        <end position="48"/>
    </location>
</feature>
<evidence type="ECO:0000313" key="8">
    <source>
        <dbReference type="Proteomes" id="UP000006977"/>
    </source>
</evidence>
<dbReference type="PATRIC" id="fig|1053206.3.peg.2887"/>
<gene>
    <name evidence="7" type="ORF">IGC_02836</name>
</gene>
<organism evidence="7 8">
    <name type="scientific">Bacillus cereus HuA4-10</name>
    <dbReference type="NCBI Taxonomy" id="1053206"/>
    <lineage>
        <taxon>Bacteria</taxon>
        <taxon>Bacillati</taxon>
        <taxon>Bacillota</taxon>
        <taxon>Bacilli</taxon>
        <taxon>Bacillales</taxon>
        <taxon>Bacillaceae</taxon>
        <taxon>Bacillus</taxon>
        <taxon>Bacillus cereus group</taxon>
    </lineage>
</organism>
<evidence type="ECO:0000256" key="5">
    <source>
        <dbReference type="SAM" id="Phobius"/>
    </source>
</evidence>
<evidence type="ECO:0000256" key="4">
    <source>
        <dbReference type="ARBA" id="ARBA00023136"/>
    </source>
</evidence>
<keyword evidence="3 5" id="KW-1133">Transmembrane helix</keyword>
<evidence type="ECO:0000313" key="7">
    <source>
        <dbReference type="EMBL" id="EJQ78921.1"/>
    </source>
</evidence>
<dbReference type="Proteomes" id="UP000006977">
    <property type="component" value="Unassembled WGS sequence"/>
</dbReference>
<dbReference type="RefSeq" id="WP_002147547.1">
    <property type="nucleotide sequence ID" value="NZ_JH792148.1"/>
</dbReference>
<evidence type="ECO:0000256" key="1">
    <source>
        <dbReference type="ARBA" id="ARBA00004141"/>
    </source>
</evidence>
<dbReference type="EMBL" id="AHEA01000023">
    <property type="protein sequence ID" value="EJQ78921.1"/>
    <property type="molecule type" value="Genomic_DNA"/>
</dbReference>
<evidence type="ECO:0000256" key="3">
    <source>
        <dbReference type="ARBA" id="ARBA00022989"/>
    </source>
</evidence>
<sequence length="105" mass="11846">MDNLLLKNDLSSEQLALVNSEFEKNKKSKGLAYLIWFFLGGLGGHRYYARDFGMAIAMTLTLGGLGIWALIDVFFIGRRIGKKNEELERDIILKVKTMTSSTRVS</sequence>
<comment type="caution">
    <text evidence="7">The sequence shown here is derived from an EMBL/GenBank/DDBJ whole genome shotgun (WGS) entry which is preliminary data.</text>
</comment>
<dbReference type="AlphaFoldDB" id="J8D235"/>